<evidence type="ECO:0000313" key="3">
    <source>
        <dbReference type="Proteomes" id="UP000261828"/>
    </source>
</evidence>
<protein>
    <recommendedName>
        <fullName evidence="4">Collagen-like protein</fullName>
    </recommendedName>
</protein>
<dbReference type="Proteomes" id="UP000261828">
    <property type="component" value="Unassembled WGS sequence"/>
</dbReference>
<proteinExistence type="predicted"/>
<feature type="region of interest" description="Disordered" evidence="1">
    <location>
        <begin position="1"/>
        <end position="35"/>
    </location>
</feature>
<sequence length="333" mass="36185">MALTMVSCSGEDGLDGKNGDSGAPGTPGTNGDDGLACWDLNGNGVGDVPEDVNDDGNFDALDCQGTEGLDGADKPNMDFYFQDGFKGYMGTVDAGIIPPDLGTNDEEMGLLYINNGQISERRAVLRFDGIGEAIAEALVEEGEDCSNSFYMSKATLYIYIATYTNVYYDNLSIKVGFYGDQDPFFAEDEATWTAANVNDDWGDIGGESEQWAGPLQSDDYPSLLPRGSGVTYGWFPILLPRSVVEDWICNPETNKGMRLRIEPGSDELGQGTIDIVTSDNLLEDFRPLLVIETEDIEPVSANKGAVGTSKPTDWESMTYEEKMAPLYRFLSLK</sequence>
<evidence type="ECO:0000313" key="2">
    <source>
        <dbReference type="EMBL" id="RDY59970.1"/>
    </source>
</evidence>
<comment type="caution">
    <text evidence="2">The sequence shown here is derived from an EMBL/GenBank/DDBJ whole genome shotgun (WGS) entry which is preliminary data.</text>
</comment>
<evidence type="ECO:0000256" key="1">
    <source>
        <dbReference type="SAM" id="MobiDB-lite"/>
    </source>
</evidence>
<name>A0A371JR39_9FLAO</name>
<accession>A0A371JR39</accession>
<gene>
    <name evidence="2" type="ORF">DX873_11530</name>
</gene>
<dbReference type="EMBL" id="QTJX01000002">
    <property type="protein sequence ID" value="RDY59970.1"/>
    <property type="molecule type" value="Genomic_DNA"/>
</dbReference>
<reference evidence="2 3" key="1">
    <citation type="submission" date="2018-08" db="EMBL/GenBank/DDBJ databases">
        <title>Muricauda nanhaiensis sp. nov., isolated from seawater of the South China Sea.</title>
        <authorList>
            <person name="Dang Y."/>
        </authorList>
    </citation>
    <scope>NUCLEOTIDE SEQUENCE [LARGE SCALE GENOMIC DNA]</scope>
    <source>
        <strain evidence="2 3">SM1704</strain>
    </source>
</reference>
<keyword evidence="3" id="KW-1185">Reference proteome</keyword>
<dbReference type="AlphaFoldDB" id="A0A371JR39"/>
<evidence type="ECO:0008006" key="4">
    <source>
        <dbReference type="Google" id="ProtNLM"/>
    </source>
</evidence>
<organism evidence="2 3">
    <name type="scientific">Flagellimonas nanhaiensis</name>
    <dbReference type="NCBI Taxonomy" id="2292706"/>
    <lineage>
        <taxon>Bacteria</taxon>
        <taxon>Pseudomonadati</taxon>
        <taxon>Bacteroidota</taxon>
        <taxon>Flavobacteriia</taxon>
        <taxon>Flavobacteriales</taxon>
        <taxon>Flavobacteriaceae</taxon>
        <taxon>Flagellimonas</taxon>
    </lineage>
</organism>